<organism evidence="2 3">
    <name type="scientific">Leucocoprinus birnbaumii</name>
    <dbReference type="NCBI Taxonomy" id="56174"/>
    <lineage>
        <taxon>Eukaryota</taxon>
        <taxon>Fungi</taxon>
        <taxon>Dikarya</taxon>
        <taxon>Basidiomycota</taxon>
        <taxon>Agaricomycotina</taxon>
        <taxon>Agaricomycetes</taxon>
        <taxon>Agaricomycetidae</taxon>
        <taxon>Agaricales</taxon>
        <taxon>Agaricineae</taxon>
        <taxon>Agaricaceae</taxon>
        <taxon>Leucocoprinus</taxon>
    </lineage>
</organism>
<dbReference type="Proteomes" id="UP001213000">
    <property type="component" value="Unassembled WGS sequence"/>
</dbReference>
<accession>A0AAD5VFE0</accession>
<feature type="region of interest" description="Disordered" evidence="1">
    <location>
        <begin position="175"/>
        <end position="205"/>
    </location>
</feature>
<dbReference type="EMBL" id="JANIEX010001888">
    <property type="protein sequence ID" value="KAJ3553642.1"/>
    <property type="molecule type" value="Genomic_DNA"/>
</dbReference>
<feature type="region of interest" description="Disordered" evidence="1">
    <location>
        <begin position="119"/>
        <end position="157"/>
    </location>
</feature>
<dbReference type="Pfam" id="PF18759">
    <property type="entry name" value="Plavaka"/>
    <property type="match status" value="1"/>
</dbReference>
<evidence type="ECO:0000313" key="3">
    <source>
        <dbReference type="Proteomes" id="UP001213000"/>
    </source>
</evidence>
<feature type="compositionally biased region" description="Polar residues" evidence="1">
    <location>
        <begin position="48"/>
        <end position="57"/>
    </location>
</feature>
<comment type="caution">
    <text evidence="2">The sequence shown here is derived from an EMBL/GenBank/DDBJ whole genome shotgun (WGS) entry which is preliminary data.</text>
</comment>
<reference evidence="2" key="1">
    <citation type="submission" date="2022-07" db="EMBL/GenBank/DDBJ databases">
        <title>Genome Sequence of Leucocoprinus birnbaumii.</title>
        <authorList>
            <person name="Buettner E."/>
        </authorList>
    </citation>
    <scope>NUCLEOTIDE SEQUENCE</scope>
    <source>
        <strain evidence="2">VT141</strain>
    </source>
</reference>
<keyword evidence="3" id="KW-1185">Reference proteome</keyword>
<feature type="region of interest" description="Disordered" evidence="1">
    <location>
        <begin position="46"/>
        <end position="79"/>
    </location>
</feature>
<evidence type="ECO:0000313" key="2">
    <source>
        <dbReference type="EMBL" id="KAJ3553642.1"/>
    </source>
</evidence>
<dbReference type="InterPro" id="IPR041078">
    <property type="entry name" value="Plavaka"/>
</dbReference>
<sequence>MKVQHIDFDTRCLFPGCKQNCPGKNGLKQHLWCPHHIKSPDEYIAAASRTSQSTSLGPNDADFPPFQDDSEPKSPAAHEERALHIDTDFPADPYLSDFSANGPQPMIEMLATQTAAIYPLTNSPPQSPPDSSPTGSSRSKLENDDNAAASSSDGDLSWTNVPLFDPDCSPLAFNSHSQNGYSQEDDPENTLSYTSISSSSSSTLSETLNNPRLLLVTSQGSRRRVFHPLLTGDICDNLNLDQDTECDYSDWYPFNDGMEFEMADFLFHWNEMSAGDIDLLCEIWNASLSLHGAFAPFTNHKDLYVRIDAIPYGDVLWKSFTISYVGEHPSRGPAPTWMDDQQTIWYHNPMQVLCSMIANPDFATEFDYVPYHTYINDDIIGKDPSTHGSFFVPIILGSDKTTVSIATGNNEYWPVYISIGNIRNSTQCLAPADDLDENPAYIIPRTSCHTAQLVYNFELLHVWDTYGIVGNIRPFTDDFPRANIHELLSPNILHQVIKGAFKDHLVTWVERYLFAMHTRADAQQIMDAVDRRQKTMEEIESLQHSIKCSKQLLAWINSVQHEWSSTSPQAAHLSQNMNNNLEDEWVNNGEKSDPFIELSKRASEWRLDPIDVINKLSLPEFPDLLLEYLQGSSPDMAGLEELPAYLNINLHHSAIATFYAPSDHAGTAGMRSKHIRAVKTWMNGSG</sequence>
<protein>
    <submittedName>
        <fullName evidence="2">Uncharacterized protein</fullName>
    </submittedName>
</protein>
<feature type="compositionally biased region" description="Basic and acidic residues" evidence="1">
    <location>
        <begin position="70"/>
        <end position="79"/>
    </location>
</feature>
<evidence type="ECO:0000256" key="1">
    <source>
        <dbReference type="SAM" id="MobiDB-lite"/>
    </source>
</evidence>
<name>A0AAD5VFE0_9AGAR</name>
<proteinExistence type="predicted"/>
<dbReference type="AlphaFoldDB" id="A0AAD5VFE0"/>
<gene>
    <name evidence="2" type="ORF">NP233_g12600</name>
</gene>
<feature type="compositionally biased region" description="Low complexity" evidence="1">
    <location>
        <begin position="190"/>
        <end position="205"/>
    </location>
</feature>